<dbReference type="Proteomes" id="UP000062160">
    <property type="component" value="Unassembled WGS sequence"/>
</dbReference>
<dbReference type="Pfam" id="PF09851">
    <property type="entry name" value="SHOCT"/>
    <property type="match status" value="1"/>
</dbReference>
<evidence type="ECO:0000313" key="2">
    <source>
        <dbReference type="EMBL" id="GAQ24194.1"/>
    </source>
</evidence>
<accession>A0A0U9HBP7</accession>
<proteinExistence type="predicted"/>
<protein>
    <submittedName>
        <fullName evidence="2">Short C-terminal domain-containing protein</fullName>
    </submittedName>
</protein>
<dbReference type="RefSeq" id="WP_059031302.1">
    <property type="nucleotide sequence ID" value="NZ_DF976999.1"/>
</dbReference>
<dbReference type="AlphaFoldDB" id="A0A0U9HBP7"/>
<keyword evidence="3" id="KW-1185">Reference proteome</keyword>
<gene>
    <name evidence="2" type="ORF">TSYNT_520</name>
</gene>
<evidence type="ECO:0000313" key="3">
    <source>
        <dbReference type="Proteomes" id="UP000062160"/>
    </source>
</evidence>
<dbReference type="EMBL" id="DF976999">
    <property type="protein sequence ID" value="GAQ24194.1"/>
    <property type="molecule type" value="Genomic_DNA"/>
</dbReference>
<evidence type="ECO:0000259" key="1">
    <source>
        <dbReference type="Pfam" id="PF09851"/>
    </source>
</evidence>
<feature type="domain" description="SHOCT" evidence="1">
    <location>
        <begin position="171"/>
        <end position="198"/>
    </location>
</feature>
<name>A0A0U9HBP7_9FIRM</name>
<reference evidence="2" key="1">
    <citation type="journal article" date="2016" name="Genome Announc.">
        <title>Draft Genome Sequence of the Syntrophic Lactate-Degrading Bacterium Tepidanaerobacter syntrophicus JLT.</title>
        <authorList>
            <person name="Matsuura N."/>
            <person name="Ohashi A."/>
            <person name="Tourlousse D.M."/>
            <person name="Sekiguchi Y."/>
        </authorList>
    </citation>
    <scope>NUCLEOTIDE SEQUENCE [LARGE SCALE GENOMIC DNA]</scope>
    <source>
        <strain evidence="2">JL</strain>
    </source>
</reference>
<sequence length="201" mass="22408">MSIFGKKNLSEPNKKQVFKQKLKEAGPAYGVSAGKYLGGHPELPQSSDGVITINKAGIFFEVMFPFAGLIISIENIKKAEFKTEEQIHKDVTLGRLLLFGVFAFGMKKKTKTQKNYLVVIYEENGIENTVVFETQKAGALASALARARQEYIKENPAAETKEAPAAIDIPEQIRKLAELKEQGIITQEEFEVKKKELLSKM</sequence>
<dbReference type="InterPro" id="IPR018649">
    <property type="entry name" value="SHOCT"/>
</dbReference>
<organism evidence="2">
    <name type="scientific">Tepidanaerobacter syntrophicus</name>
    <dbReference type="NCBI Taxonomy" id="224999"/>
    <lineage>
        <taxon>Bacteria</taxon>
        <taxon>Bacillati</taxon>
        <taxon>Bacillota</taxon>
        <taxon>Clostridia</taxon>
        <taxon>Thermosediminibacterales</taxon>
        <taxon>Tepidanaerobacteraceae</taxon>
        <taxon>Tepidanaerobacter</taxon>
    </lineage>
</organism>
<dbReference type="STRING" id="224999.GCA_001485475_00176"/>